<evidence type="ECO:0000256" key="9">
    <source>
        <dbReference type="HAMAP-Rule" id="MF_00158"/>
    </source>
</evidence>
<comment type="miscellaneous">
    <text evidence="9">The reaction proceeds by a bi uni uni bi ping pong mechanism.</text>
</comment>
<feature type="binding site" evidence="9">
    <location>
        <position position="176"/>
    </location>
    <ligand>
        <name>ATP</name>
        <dbReference type="ChEBI" id="CHEBI:30616"/>
    </ligand>
</feature>
<dbReference type="SUPFAM" id="SSF52374">
    <property type="entry name" value="Nucleotidylyl transferase"/>
    <property type="match status" value="1"/>
</dbReference>
<evidence type="ECO:0000313" key="11">
    <source>
        <dbReference type="Proteomes" id="UP000077271"/>
    </source>
</evidence>
<feature type="binding site" evidence="9">
    <location>
        <position position="61"/>
    </location>
    <ligand>
        <name>beta-alanine</name>
        <dbReference type="ChEBI" id="CHEBI:57966"/>
    </ligand>
</feature>
<feature type="binding site" evidence="9">
    <location>
        <position position="153"/>
    </location>
    <ligand>
        <name>(R)-pantoate</name>
        <dbReference type="ChEBI" id="CHEBI:15980"/>
    </ligand>
</feature>
<dbReference type="GO" id="GO:0005829">
    <property type="term" value="C:cytosol"/>
    <property type="evidence" value="ECO:0007669"/>
    <property type="project" value="TreeGrafter"/>
</dbReference>
<dbReference type="Gene3D" id="3.40.50.620">
    <property type="entry name" value="HUPs"/>
    <property type="match status" value="1"/>
</dbReference>
<dbReference type="AlphaFoldDB" id="A0A177KR93"/>
<protein>
    <recommendedName>
        <fullName evidence="9">Pantothenate synthetase</fullName>
        <shortName evidence="9">PS</shortName>
        <ecNumber evidence="9">6.3.2.1</ecNumber>
    </recommendedName>
    <alternativeName>
        <fullName evidence="9">Pantoate--beta-alanine ligase</fullName>
    </alternativeName>
    <alternativeName>
        <fullName evidence="9">Pantoate-activating enzyme</fullName>
    </alternativeName>
</protein>
<accession>A0A177KR93</accession>
<keyword evidence="3 9" id="KW-0963">Cytoplasm</keyword>
<dbReference type="FunFam" id="3.30.1300.10:FF:000001">
    <property type="entry name" value="Pantothenate synthetase"/>
    <property type="match status" value="1"/>
</dbReference>
<comment type="function">
    <text evidence="9">Catalyzes the condensation of pantoate with beta-alanine in an ATP-dependent reaction via a pantoyl-adenylate intermediate.</text>
</comment>
<evidence type="ECO:0000256" key="4">
    <source>
        <dbReference type="ARBA" id="ARBA00022598"/>
    </source>
</evidence>
<dbReference type="GO" id="GO:0005524">
    <property type="term" value="F:ATP binding"/>
    <property type="evidence" value="ECO:0007669"/>
    <property type="project" value="UniProtKB-KW"/>
</dbReference>
<evidence type="ECO:0000256" key="6">
    <source>
        <dbReference type="ARBA" id="ARBA00022741"/>
    </source>
</evidence>
<dbReference type="EC" id="6.3.2.1" evidence="9"/>
<sequence length="290" mass="32344">MIVISTVAQIKDVVHTEKKNGQTIGFVPTMGFLHEGHITLAKQARKENDVVIMSIFVNPLQFGPNEDYERYPRDPERDTVLAESAGVDYLFMPSVDDMYPDEPAVVLTVKKRTNALCGLKREGHFDGVATVVLKLFHITEPDKAYFGKKDAQQLAVIYGLVDSLNVRVTIVGVDTVREEDGLAKSSRNVYLLPEEREKAPAIYKVLSHVKEALEAGETNVSRLKEQAIHYLNDHSGAEVEYVEILSYPGLEPVREIEGTIMIAAAVQYKNARLIDNVILTVKGRASCFEQ</sequence>
<dbReference type="NCBIfam" id="TIGR00018">
    <property type="entry name" value="panC"/>
    <property type="match status" value="1"/>
</dbReference>
<proteinExistence type="inferred from homology"/>
<feature type="binding site" evidence="9">
    <location>
        <position position="61"/>
    </location>
    <ligand>
        <name>(R)-pantoate</name>
        <dbReference type="ChEBI" id="CHEBI:15980"/>
    </ligand>
</feature>
<dbReference type="EMBL" id="LQWZ01000023">
    <property type="protein sequence ID" value="OAH55873.1"/>
    <property type="molecule type" value="Genomic_DNA"/>
</dbReference>
<evidence type="ECO:0000256" key="8">
    <source>
        <dbReference type="ARBA" id="ARBA00048258"/>
    </source>
</evidence>
<evidence type="ECO:0000313" key="10">
    <source>
        <dbReference type="EMBL" id="OAH55873.1"/>
    </source>
</evidence>
<dbReference type="OrthoDB" id="9773087at2"/>
<keyword evidence="7 9" id="KW-0067">ATP-binding</keyword>
<dbReference type="GO" id="GO:0004592">
    <property type="term" value="F:pantoate-beta-alanine ligase activity"/>
    <property type="evidence" value="ECO:0007669"/>
    <property type="project" value="UniProtKB-UniRule"/>
</dbReference>
<dbReference type="InterPro" id="IPR004821">
    <property type="entry name" value="Cyt_trans-like"/>
</dbReference>
<gene>
    <name evidence="9" type="primary">panC</name>
    <name evidence="10" type="ORF">AWH48_04140</name>
</gene>
<dbReference type="InterPro" id="IPR003721">
    <property type="entry name" value="Pantoate_ligase"/>
</dbReference>
<feature type="binding site" evidence="9">
    <location>
        <begin position="30"/>
        <end position="37"/>
    </location>
    <ligand>
        <name>ATP</name>
        <dbReference type="ChEBI" id="CHEBI:30616"/>
    </ligand>
</feature>
<dbReference type="PANTHER" id="PTHR21299:SF1">
    <property type="entry name" value="PANTOATE--BETA-ALANINE LIGASE"/>
    <property type="match status" value="1"/>
</dbReference>
<reference evidence="10 11" key="1">
    <citation type="submission" date="2016-01" db="EMBL/GenBank/DDBJ databases">
        <title>Investigation of taxonomic status of Bacillus aminovorans.</title>
        <authorList>
            <person name="Verma A."/>
            <person name="Pal Y."/>
            <person name="Krishnamurthi S."/>
        </authorList>
    </citation>
    <scope>NUCLEOTIDE SEQUENCE [LARGE SCALE GENOMIC DNA]</scope>
    <source>
        <strain evidence="10 11">DSM 4337</strain>
    </source>
</reference>
<comment type="pathway">
    <text evidence="1 9">Cofactor biosynthesis; (R)-pantothenate biosynthesis; (R)-pantothenate from (R)-pantoate and beta-alanine: step 1/1.</text>
</comment>
<dbReference type="InterPro" id="IPR042176">
    <property type="entry name" value="Pantoate_ligase_C"/>
</dbReference>
<dbReference type="GO" id="GO:0015940">
    <property type="term" value="P:pantothenate biosynthetic process"/>
    <property type="evidence" value="ECO:0007669"/>
    <property type="project" value="UniProtKB-UniRule"/>
</dbReference>
<evidence type="ECO:0000256" key="5">
    <source>
        <dbReference type="ARBA" id="ARBA00022655"/>
    </source>
</evidence>
<comment type="subunit">
    <text evidence="9">Homodimer.</text>
</comment>
<name>A0A177KR93_9BACI</name>
<dbReference type="Proteomes" id="UP000077271">
    <property type="component" value="Unassembled WGS sequence"/>
</dbReference>
<keyword evidence="6 9" id="KW-0547">Nucleotide-binding</keyword>
<dbReference type="RefSeq" id="WP_018393765.1">
    <property type="nucleotide sequence ID" value="NZ_LQWZ01000023.1"/>
</dbReference>
<dbReference type="CDD" id="cd00560">
    <property type="entry name" value="PanC"/>
    <property type="match status" value="1"/>
</dbReference>
<dbReference type="InterPro" id="IPR014729">
    <property type="entry name" value="Rossmann-like_a/b/a_fold"/>
</dbReference>
<dbReference type="HAMAP" id="MF_00158">
    <property type="entry name" value="PanC"/>
    <property type="match status" value="1"/>
</dbReference>
<feature type="active site" description="Proton donor" evidence="9">
    <location>
        <position position="37"/>
    </location>
</feature>
<evidence type="ECO:0000256" key="2">
    <source>
        <dbReference type="ARBA" id="ARBA00009256"/>
    </source>
</evidence>
<dbReference type="NCBIfam" id="TIGR00125">
    <property type="entry name" value="cyt_tran_rel"/>
    <property type="match status" value="1"/>
</dbReference>
<comment type="subcellular location">
    <subcellularLocation>
        <location evidence="9">Cytoplasm</location>
    </subcellularLocation>
</comment>
<comment type="similarity">
    <text evidence="2 9">Belongs to the pantothenate synthetase family.</text>
</comment>
<keyword evidence="4 9" id="KW-0436">Ligase</keyword>
<comment type="catalytic activity">
    <reaction evidence="8 9">
        <text>(R)-pantoate + beta-alanine + ATP = (R)-pantothenate + AMP + diphosphate + H(+)</text>
        <dbReference type="Rhea" id="RHEA:10912"/>
        <dbReference type="ChEBI" id="CHEBI:15378"/>
        <dbReference type="ChEBI" id="CHEBI:15980"/>
        <dbReference type="ChEBI" id="CHEBI:29032"/>
        <dbReference type="ChEBI" id="CHEBI:30616"/>
        <dbReference type="ChEBI" id="CHEBI:33019"/>
        <dbReference type="ChEBI" id="CHEBI:57966"/>
        <dbReference type="ChEBI" id="CHEBI:456215"/>
        <dbReference type="EC" id="6.3.2.1"/>
    </reaction>
</comment>
<evidence type="ECO:0000256" key="3">
    <source>
        <dbReference type="ARBA" id="ARBA00022490"/>
    </source>
</evidence>
<feature type="binding site" evidence="9">
    <location>
        <begin position="147"/>
        <end position="150"/>
    </location>
    <ligand>
        <name>ATP</name>
        <dbReference type="ChEBI" id="CHEBI:30616"/>
    </ligand>
</feature>
<feature type="binding site" evidence="9">
    <location>
        <begin position="184"/>
        <end position="187"/>
    </location>
    <ligand>
        <name>ATP</name>
        <dbReference type="ChEBI" id="CHEBI:30616"/>
    </ligand>
</feature>
<organism evidence="10 11">
    <name type="scientific">Domibacillus aminovorans</name>
    <dbReference type="NCBI Taxonomy" id="29332"/>
    <lineage>
        <taxon>Bacteria</taxon>
        <taxon>Bacillati</taxon>
        <taxon>Bacillota</taxon>
        <taxon>Bacilli</taxon>
        <taxon>Bacillales</taxon>
        <taxon>Bacillaceae</taxon>
        <taxon>Domibacillus</taxon>
    </lineage>
</organism>
<dbReference type="UniPathway" id="UPA00028">
    <property type="reaction ID" value="UER00005"/>
</dbReference>
<dbReference type="PANTHER" id="PTHR21299">
    <property type="entry name" value="CYTIDYLATE KINASE/PANTOATE-BETA-ALANINE LIGASE"/>
    <property type="match status" value="1"/>
</dbReference>
<dbReference type="Gene3D" id="3.30.1300.10">
    <property type="entry name" value="Pantoate-beta-alanine ligase, C-terminal domain"/>
    <property type="match status" value="1"/>
</dbReference>
<evidence type="ECO:0000256" key="7">
    <source>
        <dbReference type="ARBA" id="ARBA00022840"/>
    </source>
</evidence>
<keyword evidence="5 9" id="KW-0566">Pantothenate biosynthesis</keyword>
<evidence type="ECO:0000256" key="1">
    <source>
        <dbReference type="ARBA" id="ARBA00004990"/>
    </source>
</evidence>
<comment type="caution">
    <text evidence="10">The sequence shown here is derived from an EMBL/GenBank/DDBJ whole genome shotgun (WGS) entry which is preliminary data.</text>
</comment>
<dbReference type="FunFam" id="3.40.50.620:FF:000013">
    <property type="entry name" value="Pantothenate synthetase"/>
    <property type="match status" value="1"/>
</dbReference>
<dbReference type="Pfam" id="PF02569">
    <property type="entry name" value="Pantoate_ligase"/>
    <property type="match status" value="1"/>
</dbReference>